<dbReference type="EC" id="2.7.7.75" evidence="2"/>
<comment type="function">
    <text evidence="6">Catalyzes the adenylation of molybdopterin as part of the biosynthesis of the molybdenum-cofactor.</text>
</comment>
<keyword evidence="8" id="KW-0548">Nucleotidyltransferase</keyword>
<dbReference type="PROSITE" id="PS01078">
    <property type="entry name" value="MOCF_BIOSYNTHESIS_1"/>
    <property type="match status" value="1"/>
</dbReference>
<dbReference type="GO" id="GO:0061598">
    <property type="term" value="F:molybdopterin adenylyltransferase activity"/>
    <property type="evidence" value="ECO:0007669"/>
    <property type="project" value="UniProtKB-EC"/>
</dbReference>
<dbReference type="EMBL" id="JAGETV010000018">
    <property type="protein sequence ID" value="MBO1927825.1"/>
    <property type="molecule type" value="Genomic_DNA"/>
</dbReference>
<dbReference type="NCBIfam" id="TIGR00177">
    <property type="entry name" value="molyb_syn"/>
    <property type="match status" value="1"/>
</dbReference>
<evidence type="ECO:0000256" key="3">
    <source>
        <dbReference type="ARBA" id="ARBA00013491"/>
    </source>
</evidence>
<keyword evidence="4" id="KW-0501">Molybdenum cofactor biosynthesis</keyword>
<evidence type="ECO:0000256" key="1">
    <source>
        <dbReference type="ARBA" id="ARBA00005046"/>
    </source>
</evidence>
<gene>
    <name evidence="8" type="primary">mog</name>
    <name evidence="8" type="ORF">J3998_09575</name>
</gene>
<dbReference type="Proteomes" id="UP000664835">
    <property type="component" value="Unassembled WGS sequence"/>
</dbReference>
<dbReference type="RefSeq" id="WP_208150437.1">
    <property type="nucleotide sequence ID" value="NZ_JAGETV010000018.1"/>
</dbReference>
<sequence length="184" mass="19947">MQNTPIKIGFVTVSDRASRGEYEDLGGPAMQEWIGKALTNDWQPVARVIEDEQGLIESTLKQLADEDKCCLILTTGGTGPAKRDVTPEATEAVCEKILDGFAEQMRAVSLQYVPTAILSRQIAGIRGESLIINLPGKPSAIGECLEAVFPAVPYCVDLIEGPYLETDEAFVKAFRPKHAKKPSA</sequence>
<evidence type="ECO:0000256" key="2">
    <source>
        <dbReference type="ARBA" id="ARBA00012509"/>
    </source>
</evidence>
<dbReference type="PANTHER" id="PTHR43764">
    <property type="entry name" value="MOLYBDENUM COFACTOR BIOSYNTHESIS"/>
    <property type="match status" value="1"/>
</dbReference>
<name>A0ABS3Q661_9GAMM</name>
<accession>A0ABS3Q661</accession>
<evidence type="ECO:0000256" key="4">
    <source>
        <dbReference type="ARBA" id="ARBA00023150"/>
    </source>
</evidence>
<comment type="catalytic activity">
    <reaction evidence="5">
        <text>molybdopterin + ATP + H(+) = adenylyl-molybdopterin + diphosphate</text>
        <dbReference type="Rhea" id="RHEA:31331"/>
        <dbReference type="ChEBI" id="CHEBI:15378"/>
        <dbReference type="ChEBI" id="CHEBI:30616"/>
        <dbReference type="ChEBI" id="CHEBI:33019"/>
        <dbReference type="ChEBI" id="CHEBI:58698"/>
        <dbReference type="ChEBI" id="CHEBI:62727"/>
        <dbReference type="EC" id="2.7.7.75"/>
    </reaction>
</comment>
<dbReference type="SMART" id="SM00852">
    <property type="entry name" value="MoCF_biosynth"/>
    <property type="match status" value="1"/>
</dbReference>
<dbReference type="InterPro" id="IPR008284">
    <property type="entry name" value="MoCF_biosynth_CS"/>
</dbReference>
<dbReference type="InterPro" id="IPR036425">
    <property type="entry name" value="MoaB/Mog-like_dom_sf"/>
</dbReference>
<reference evidence="8 9" key="1">
    <citation type="submission" date="2021-03" db="EMBL/GenBank/DDBJ databases">
        <title>Thiomicrorhabdus sp.nov.,novel sulfur-oxidizing bacteria isolated from coastal sediment.</title>
        <authorList>
            <person name="Liu X."/>
        </authorList>
    </citation>
    <scope>NUCLEOTIDE SEQUENCE [LARGE SCALE GENOMIC DNA]</scope>
    <source>
        <strain evidence="8 9">6S2-11</strain>
    </source>
</reference>
<dbReference type="Pfam" id="PF00994">
    <property type="entry name" value="MoCF_biosynth"/>
    <property type="match status" value="1"/>
</dbReference>
<evidence type="ECO:0000256" key="6">
    <source>
        <dbReference type="ARBA" id="ARBA00058212"/>
    </source>
</evidence>
<dbReference type="InterPro" id="IPR001453">
    <property type="entry name" value="MoaB/Mog_dom"/>
</dbReference>
<dbReference type="PANTHER" id="PTHR43764:SF1">
    <property type="entry name" value="MOLYBDOPTERIN MOLYBDOTRANSFERASE"/>
    <property type="match status" value="1"/>
</dbReference>
<organism evidence="8 9">
    <name type="scientific">Thiomicrorhabdus marina</name>
    <dbReference type="NCBI Taxonomy" id="2818442"/>
    <lineage>
        <taxon>Bacteria</taxon>
        <taxon>Pseudomonadati</taxon>
        <taxon>Pseudomonadota</taxon>
        <taxon>Gammaproteobacteria</taxon>
        <taxon>Thiotrichales</taxon>
        <taxon>Piscirickettsiaceae</taxon>
        <taxon>Thiomicrorhabdus</taxon>
    </lineage>
</organism>
<protein>
    <recommendedName>
        <fullName evidence="3">Molybdopterin adenylyltransferase</fullName>
        <ecNumber evidence="2">2.7.7.75</ecNumber>
    </recommendedName>
</protein>
<dbReference type="NCBIfam" id="NF006932">
    <property type="entry name" value="PRK09417.1"/>
    <property type="match status" value="1"/>
</dbReference>
<proteinExistence type="predicted"/>
<evidence type="ECO:0000313" key="9">
    <source>
        <dbReference type="Proteomes" id="UP000664835"/>
    </source>
</evidence>
<evidence type="ECO:0000313" key="8">
    <source>
        <dbReference type="EMBL" id="MBO1927825.1"/>
    </source>
</evidence>
<evidence type="ECO:0000259" key="7">
    <source>
        <dbReference type="SMART" id="SM00852"/>
    </source>
</evidence>
<evidence type="ECO:0000256" key="5">
    <source>
        <dbReference type="ARBA" id="ARBA00051131"/>
    </source>
</evidence>
<dbReference type="Gene3D" id="3.40.980.10">
    <property type="entry name" value="MoaB/Mog-like domain"/>
    <property type="match status" value="1"/>
</dbReference>
<keyword evidence="9" id="KW-1185">Reference proteome</keyword>
<dbReference type="CDD" id="cd00886">
    <property type="entry name" value="MogA_MoaB"/>
    <property type="match status" value="1"/>
</dbReference>
<dbReference type="SUPFAM" id="SSF53218">
    <property type="entry name" value="Molybdenum cofactor biosynthesis proteins"/>
    <property type="match status" value="1"/>
</dbReference>
<keyword evidence="8" id="KW-0808">Transferase</keyword>
<comment type="pathway">
    <text evidence="1">Cofactor biosynthesis; molybdopterin biosynthesis.</text>
</comment>
<dbReference type="InterPro" id="IPR051920">
    <property type="entry name" value="MPT_Adenylyltrnsfr/MoaC-Rel"/>
</dbReference>
<feature type="domain" description="MoaB/Mog" evidence="7">
    <location>
        <begin position="9"/>
        <end position="155"/>
    </location>
</feature>
<comment type="caution">
    <text evidence="8">The sequence shown here is derived from an EMBL/GenBank/DDBJ whole genome shotgun (WGS) entry which is preliminary data.</text>
</comment>